<evidence type="ECO:0000256" key="2">
    <source>
        <dbReference type="ARBA" id="ARBA00022614"/>
    </source>
</evidence>
<accession>A0A8K0HWE5</accession>
<dbReference type="Proteomes" id="UP000797356">
    <property type="component" value="Chromosome 1"/>
</dbReference>
<dbReference type="InterPro" id="IPR002182">
    <property type="entry name" value="NB-ARC"/>
</dbReference>
<reference evidence="8" key="1">
    <citation type="journal article" date="2017" name="Gigascience">
        <title>The genome draft of coconut (Cocos nucifera).</title>
        <authorList>
            <person name="Xiao Y."/>
            <person name="Xu P."/>
            <person name="Fan H."/>
            <person name="Baudouin L."/>
            <person name="Xia W."/>
            <person name="Bocs S."/>
            <person name="Xu J."/>
            <person name="Li Q."/>
            <person name="Guo A."/>
            <person name="Zhou L."/>
            <person name="Li J."/>
            <person name="Wu Y."/>
            <person name="Ma Z."/>
            <person name="Armero A."/>
            <person name="Issali A.E."/>
            <person name="Liu N."/>
            <person name="Peng M."/>
            <person name="Yang Y."/>
        </authorList>
    </citation>
    <scope>NUCLEOTIDE SEQUENCE</scope>
    <source>
        <tissue evidence="8">Spear leaf of Hainan Tall coconut</tissue>
    </source>
</reference>
<comment type="caution">
    <text evidence="8">The sequence shown here is derived from an EMBL/GenBank/DDBJ whole genome shotgun (WGS) entry which is preliminary data.</text>
</comment>
<evidence type="ECO:0000256" key="1">
    <source>
        <dbReference type="ARBA" id="ARBA00008894"/>
    </source>
</evidence>
<keyword evidence="3" id="KW-0677">Repeat</keyword>
<evidence type="ECO:0000256" key="5">
    <source>
        <dbReference type="ARBA" id="ARBA00022821"/>
    </source>
</evidence>
<keyword evidence="2" id="KW-0433">Leucine-rich repeat</keyword>
<feature type="domain" description="Disease resistance N-terminal" evidence="7">
    <location>
        <begin position="22"/>
        <end position="100"/>
    </location>
</feature>
<evidence type="ECO:0000313" key="9">
    <source>
        <dbReference type="Proteomes" id="UP000797356"/>
    </source>
</evidence>
<dbReference type="Gene3D" id="1.20.5.4130">
    <property type="match status" value="1"/>
</dbReference>
<dbReference type="CDD" id="cd14798">
    <property type="entry name" value="RX-CC_like"/>
    <property type="match status" value="1"/>
</dbReference>
<name>A0A8K0HWE5_COCNU</name>
<dbReference type="AlphaFoldDB" id="A0A8K0HWE5"/>
<dbReference type="GO" id="GO:0006952">
    <property type="term" value="P:defense response"/>
    <property type="evidence" value="ECO:0007669"/>
    <property type="project" value="UniProtKB-KW"/>
</dbReference>
<comment type="similarity">
    <text evidence="1">Belongs to the disease resistance NB-LRR family.</text>
</comment>
<evidence type="ECO:0000256" key="3">
    <source>
        <dbReference type="ARBA" id="ARBA00022737"/>
    </source>
</evidence>
<dbReference type="SUPFAM" id="SSF52540">
    <property type="entry name" value="P-loop containing nucleoside triphosphate hydrolases"/>
    <property type="match status" value="1"/>
</dbReference>
<proteinExistence type="inferred from homology"/>
<organism evidence="8 9">
    <name type="scientific">Cocos nucifera</name>
    <name type="common">Coconut palm</name>
    <dbReference type="NCBI Taxonomy" id="13894"/>
    <lineage>
        <taxon>Eukaryota</taxon>
        <taxon>Viridiplantae</taxon>
        <taxon>Streptophyta</taxon>
        <taxon>Embryophyta</taxon>
        <taxon>Tracheophyta</taxon>
        <taxon>Spermatophyta</taxon>
        <taxon>Magnoliopsida</taxon>
        <taxon>Liliopsida</taxon>
        <taxon>Arecaceae</taxon>
        <taxon>Arecoideae</taxon>
        <taxon>Cocoseae</taxon>
        <taxon>Attaleinae</taxon>
        <taxon>Cocos</taxon>
    </lineage>
</organism>
<sequence length="345" mass="38992">MAEAAIVLAVTKIGVALGGEALKLASSQFANEVSLLTQLPSGMRRIKSKLLVMQAFLGQIDIQTDKNQVLEAWVEEVRKLANHVEDIMDEYFYLIAQQQGSGLGGYLKKIFKGSQNLIAWHQIAAQVKELETNLQHISQMKKRWIKMTEGEMGSSSTFASERQLHLANSSYFIDENELVGINQNKTKITDWLSDKDLDRCIISVYGMGGLGKTTLVANVYKSERKKFERHAWISISQTYKVNDLLRRMIEELHENEKVDKIPIDIRGSNHKRLVETIRSSLDKKRYLIILDDVWDPTAFNAISDAINVDDNNGSRIIITTRSSDVASLAHDGRKLELKVLESTEK</sequence>
<dbReference type="Pfam" id="PF00931">
    <property type="entry name" value="NB-ARC"/>
    <property type="match status" value="1"/>
</dbReference>
<dbReference type="PRINTS" id="PR00364">
    <property type="entry name" value="DISEASERSIST"/>
</dbReference>
<protein>
    <submittedName>
        <fullName evidence="8">Putative Disease resistance protein RPM1</fullName>
    </submittedName>
</protein>
<dbReference type="EMBL" id="CM017872">
    <property type="protein sequence ID" value="KAG1327394.1"/>
    <property type="molecule type" value="Genomic_DNA"/>
</dbReference>
<keyword evidence="9" id="KW-1185">Reference proteome</keyword>
<dbReference type="InterPro" id="IPR041118">
    <property type="entry name" value="Rx_N"/>
</dbReference>
<reference evidence="8" key="2">
    <citation type="submission" date="2019-07" db="EMBL/GenBank/DDBJ databases">
        <authorList>
            <person name="Yang Y."/>
            <person name="Bocs S."/>
            <person name="Baudouin L."/>
        </authorList>
    </citation>
    <scope>NUCLEOTIDE SEQUENCE</scope>
    <source>
        <tissue evidence="8">Spear leaf of Hainan Tall coconut</tissue>
    </source>
</reference>
<dbReference type="Gene3D" id="3.40.50.300">
    <property type="entry name" value="P-loop containing nucleotide triphosphate hydrolases"/>
    <property type="match status" value="1"/>
</dbReference>
<evidence type="ECO:0000259" key="6">
    <source>
        <dbReference type="Pfam" id="PF00931"/>
    </source>
</evidence>
<dbReference type="PANTHER" id="PTHR19338:SF63">
    <property type="entry name" value="NB-ARC DOMAIN-CONTAINING PROTEIN"/>
    <property type="match status" value="1"/>
</dbReference>
<dbReference type="OrthoDB" id="676742at2759"/>
<feature type="domain" description="NB-ARC" evidence="6">
    <location>
        <begin position="183"/>
        <end position="342"/>
    </location>
</feature>
<dbReference type="Pfam" id="PF18052">
    <property type="entry name" value="Rx_N"/>
    <property type="match status" value="1"/>
</dbReference>
<evidence type="ECO:0000313" key="8">
    <source>
        <dbReference type="EMBL" id="KAG1327394.1"/>
    </source>
</evidence>
<evidence type="ECO:0000259" key="7">
    <source>
        <dbReference type="Pfam" id="PF18052"/>
    </source>
</evidence>
<dbReference type="InterPro" id="IPR027417">
    <property type="entry name" value="P-loop_NTPase"/>
</dbReference>
<gene>
    <name evidence="8" type="ORF">COCNU_01G013280</name>
</gene>
<dbReference type="InterPro" id="IPR038005">
    <property type="entry name" value="RX-like_CC"/>
</dbReference>
<keyword evidence="4" id="KW-0547">Nucleotide-binding</keyword>
<dbReference type="FunFam" id="3.40.50.300:FF:001091">
    <property type="entry name" value="Probable disease resistance protein At1g61300"/>
    <property type="match status" value="1"/>
</dbReference>
<dbReference type="GO" id="GO:0043531">
    <property type="term" value="F:ADP binding"/>
    <property type="evidence" value="ECO:0007669"/>
    <property type="project" value="InterPro"/>
</dbReference>
<evidence type="ECO:0000256" key="4">
    <source>
        <dbReference type="ARBA" id="ARBA00022741"/>
    </source>
</evidence>
<keyword evidence="5" id="KW-0611">Plant defense</keyword>
<dbReference type="PANTHER" id="PTHR19338">
    <property type="entry name" value="TRANSLOCASE OF INNER MITOCHONDRIAL MEMBRANE 13 HOMOLOG"/>
    <property type="match status" value="1"/>
</dbReference>